<accession>A0A0W0U9T9</accession>
<comment type="caution">
    <text evidence="1">The sequence shown here is derived from an EMBL/GenBank/DDBJ whole genome shotgun (WGS) entry which is preliminary data.</text>
</comment>
<evidence type="ECO:0000313" key="2">
    <source>
        <dbReference type="Proteomes" id="UP000054785"/>
    </source>
</evidence>
<organism evidence="1 2">
    <name type="scientific">Legionella geestiana</name>
    <dbReference type="NCBI Taxonomy" id="45065"/>
    <lineage>
        <taxon>Bacteria</taxon>
        <taxon>Pseudomonadati</taxon>
        <taxon>Pseudomonadota</taxon>
        <taxon>Gammaproteobacteria</taxon>
        <taxon>Legionellales</taxon>
        <taxon>Legionellaceae</taxon>
        <taxon>Legionella</taxon>
    </lineage>
</organism>
<gene>
    <name evidence="1" type="ORF">Lgee_0182</name>
</gene>
<name>A0A0W0U9T9_9GAMM</name>
<dbReference type="STRING" id="45065.Lgee_0182"/>
<proteinExistence type="predicted"/>
<evidence type="ECO:0000313" key="1">
    <source>
        <dbReference type="EMBL" id="KTD04429.1"/>
    </source>
</evidence>
<sequence length="108" mass="12883">MLKKYIRSTIIVTFKYLMPVLLLLLLAPVLLQFSQEMNQAQKFLSTHQSGFHILHGLIYIFIYYLWPRLIHARSKECELTPEQIQIALNAKWYLLAAMAVFELLTWWR</sequence>
<dbReference type="AlphaFoldDB" id="A0A0W0U9T9"/>
<dbReference type="Proteomes" id="UP000054785">
    <property type="component" value="Unassembled WGS sequence"/>
</dbReference>
<keyword evidence="2" id="KW-1185">Reference proteome</keyword>
<reference evidence="1 2" key="1">
    <citation type="submission" date="2015-11" db="EMBL/GenBank/DDBJ databases">
        <title>Genomic analysis of 38 Legionella species identifies large and diverse effector repertoires.</title>
        <authorList>
            <person name="Burstein D."/>
            <person name="Amaro F."/>
            <person name="Zusman T."/>
            <person name="Lifshitz Z."/>
            <person name="Cohen O."/>
            <person name="Gilbert J.A."/>
            <person name="Pupko T."/>
            <person name="Shuman H.A."/>
            <person name="Segal G."/>
        </authorList>
    </citation>
    <scope>NUCLEOTIDE SEQUENCE [LARGE SCALE GENOMIC DNA]</scope>
    <source>
        <strain evidence="1 2">ATCC 49504</strain>
    </source>
</reference>
<dbReference type="PATRIC" id="fig|45065.4.peg.198"/>
<dbReference type="OrthoDB" id="5638532at2"/>
<dbReference type="RefSeq" id="WP_058387032.1">
    <property type="nucleotide sequence ID" value="NZ_CAAAHN010000015.1"/>
</dbReference>
<protein>
    <submittedName>
        <fullName evidence="1">Uncharacterized protein</fullName>
    </submittedName>
</protein>
<dbReference type="EMBL" id="LNYC01000004">
    <property type="protein sequence ID" value="KTD04429.1"/>
    <property type="molecule type" value="Genomic_DNA"/>
</dbReference>